<dbReference type="SUPFAM" id="SSF50129">
    <property type="entry name" value="GroES-like"/>
    <property type="match status" value="1"/>
</dbReference>
<dbReference type="InterPro" id="IPR020843">
    <property type="entry name" value="ER"/>
</dbReference>
<dbReference type="GO" id="GO:0016491">
    <property type="term" value="F:oxidoreductase activity"/>
    <property type="evidence" value="ECO:0007669"/>
    <property type="project" value="InterPro"/>
</dbReference>
<evidence type="ECO:0000313" key="2">
    <source>
        <dbReference type="EMBL" id="WZN58545.1"/>
    </source>
</evidence>
<dbReference type="InterPro" id="IPR013154">
    <property type="entry name" value="ADH-like_N"/>
</dbReference>
<dbReference type="SMART" id="SM00829">
    <property type="entry name" value="PKS_ER"/>
    <property type="match status" value="1"/>
</dbReference>
<reference evidence="2 3" key="1">
    <citation type="submission" date="2024-03" db="EMBL/GenBank/DDBJ databases">
        <title>Complete genome sequence of the green alga Chloropicon roscoffensis RCC1871.</title>
        <authorList>
            <person name="Lemieux C."/>
            <person name="Pombert J.-F."/>
            <person name="Otis C."/>
            <person name="Turmel M."/>
        </authorList>
    </citation>
    <scope>NUCLEOTIDE SEQUENCE [LARGE SCALE GENOMIC DNA]</scope>
    <source>
        <strain evidence="2 3">RCC1871</strain>
    </source>
</reference>
<sequence length="456" mass="47196">MAPATTTTIASPACSGRCLSNNSSGRGYPSLSRMGSGKKSCPDYDYLDSVMSMRSTRIHSSRSFHSASIVLASDEEADLCAALGGATIGAGATMKRWRVEDLPDVGGDLDRLWLEDVAPVPNPGFGEVRVRVSHAAVNPIDWKLLDPKGSVSAFRQNAPYTPGFDFAGVVECAGDGTDLDVGERVIGYLGLCELSSLGSAPGSTGGSSGALAEYLCVSECRVAVIPGHSDPQELAGLPLAGLTAYQGLFTGHGGRAHKDGGPLGDLKAGQTVLILGGSTAVGSIAVQLGKAADARVVATASSSPAGILGSKSFATKLDWVRSLGADQVVDYTAEGWTGKLGENEFDMVLDCVGEDEELGWAARVLKPGGCFVSVGVKDPKVPQGAEFRFARFIVAASGRDLGDLVTLTEQGKITVPVDSTHDFGELRAALERSRSGRAVGKIIVTVDESAMEEAAV</sequence>
<keyword evidence="3" id="KW-1185">Reference proteome</keyword>
<dbReference type="PANTHER" id="PTHR11695:SF294">
    <property type="entry name" value="RETICULON-4-INTERACTING PROTEIN 1, MITOCHONDRIAL"/>
    <property type="match status" value="1"/>
</dbReference>
<dbReference type="Gene3D" id="3.40.50.720">
    <property type="entry name" value="NAD(P)-binding Rossmann-like Domain"/>
    <property type="match status" value="1"/>
</dbReference>
<dbReference type="Pfam" id="PF08240">
    <property type="entry name" value="ADH_N"/>
    <property type="match status" value="1"/>
</dbReference>
<dbReference type="SUPFAM" id="SSF51735">
    <property type="entry name" value="NAD(P)-binding Rossmann-fold domains"/>
    <property type="match status" value="1"/>
</dbReference>
<evidence type="ECO:0000259" key="1">
    <source>
        <dbReference type="SMART" id="SM00829"/>
    </source>
</evidence>
<proteinExistence type="predicted"/>
<dbReference type="Proteomes" id="UP001472866">
    <property type="component" value="Chromosome 01"/>
</dbReference>
<dbReference type="EMBL" id="CP151501">
    <property type="protein sequence ID" value="WZN58545.1"/>
    <property type="molecule type" value="Genomic_DNA"/>
</dbReference>
<accession>A0AAX4NXA3</accession>
<dbReference type="AlphaFoldDB" id="A0AAX4NXA3"/>
<dbReference type="CDD" id="cd05289">
    <property type="entry name" value="MDR_like_2"/>
    <property type="match status" value="1"/>
</dbReference>
<dbReference type="PANTHER" id="PTHR11695">
    <property type="entry name" value="ALCOHOL DEHYDROGENASE RELATED"/>
    <property type="match status" value="1"/>
</dbReference>
<dbReference type="InterPro" id="IPR036291">
    <property type="entry name" value="NAD(P)-bd_dom_sf"/>
</dbReference>
<dbReference type="InterPro" id="IPR050700">
    <property type="entry name" value="YIM1/Zinc_Alcohol_DH_Fams"/>
</dbReference>
<dbReference type="Gene3D" id="3.90.180.10">
    <property type="entry name" value="Medium-chain alcohol dehydrogenases, catalytic domain"/>
    <property type="match status" value="1"/>
</dbReference>
<feature type="domain" description="Enoyl reductase (ER)" evidence="1">
    <location>
        <begin position="107"/>
        <end position="444"/>
    </location>
</feature>
<dbReference type="InterPro" id="IPR011032">
    <property type="entry name" value="GroES-like_sf"/>
</dbReference>
<dbReference type="Pfam" id="PF13602">
    <property type="entry name" value="ADH_zinc_N_2"/>
    <property type="match status" value="1"/>
</dbReference>
<evidence type="ECO:0000313" key="3">
    <source>
        <dbReference type="Proteomes" id="UP001472866"/>
    </source>
</evidence>
<gene>
    <name evidence="2" type="ORF">HKI87_01g00680</name>
</gene>
<protein>
    <submittedName>
        <fullName evidence="2">Alcohol dehydrogenase</fullName>
    </submittedName>
</protein>
<name>A0AAX4NXA3_9CHLO</name>
<organism evidence="2 3">
    <name type="scientific">Chloropicon roscoffensis</name>
    <dbReference type="NCBI Taxonomy" id="1461544"/>
    <lineage>
        <taxon>Eukaryota</taxon>
        <taxon>Viridiplantae</taxon>
        <taxon>Chlorophyta</taxon>
        <taxon>Chloropicophyceae</taxon>
        <taxon>Chloropicales</taxon>
        <taxon>Chloropicaceae</taxon>
        <taxon>Chloropicon</taxon>
    </lineage>
</organism>